<proteinExistence type="predicted"/>
<name>A0ACB8TZL4_9APHY</name>
<comment type="caution">
    <text evidence="1">The sequence shown here is derived from an EMBL/GenBank/DDBJ whole genome shotgun (WGS) entry which is preliminary data.</text>
</comment>
<evidence type="ECO:0000313" key="1">
    <source>
        <dbReference type="EMBL" id="KAI0087451.1"/>
    </source>
</evidence>
<reference evidence="1" key="1">
    <citation type="journal article" date="2021" name="Environ. Microbiol.">
        <title>Gene family expansions and transcriptome signatures uncover fungal adaptations to wood decay.</title>
        <authorList>
            <person name="Hage H."/>
            <person name="Miyauchi S."/>
            <person name="Viragh M."/>
            <person name="Drula E."/>
            <person name="Min B."/>
            <person name="Chaduli D."/>
            <person name="Navarro D."/>
            <person name="Favel A."/>
            <person name="Norest M."/>
            <person name="Lesage-Meessen L."/>
            <person name="Balint B."/>
            <person name="Merenyi Z."/>
            <person name="de Eugenio L."/>
            <person name="Morin E."/>
            <person name="Martinez A.T."/>
            <person name="Baldrian P."/>
            <person name="Stursova M."/>
            <person name="Martinez M.J."/>
            <person name="Novotny C."/>
            <person name="Magnuson J.K."/>
            <person name="Spatafora J.W."/>
            <person name="Maurice S."/>
            <person name="Pangilinan J."/>
            <person name="Andreopoulos W."/>
            <person name="LaButti K."/>
            <person name="Hundley H."/>
            <person name="Na H."/>
            <person name="Kuo A."/>
            <person name="Barry K."/>
            <person name="Lipzen A."/>
            <person name="Henrissat B."/>
            <person name="Riley R."/>
            <person name="Ahrendt S."/>
            <person name="Nagy L.G."/>
            <person name="Grigoriev I.V."/>
            <person name="Martin F."/>
            <person name="Rosso M.N."/>
        </authorList>
    </citation>
    <scope>NUCLEOTIDE SEQUENCE</scope>
    <source>
        <strain evidence="1">CBS 384.51</strain>
    </source>
</reference>
<organism evidence="1 2">
    <name type="scientific">Irpex rosettiformis</name>
    <dbReference type="NCBI Taxonomy" id="378272"/>
    <lineage>
        <taxon>Eukaryota</taxon>
        <taxon>Fungi</taxon>
        <taxon>Dikarya</taxon>
        <taxon>Basidiomycota</taxon>
        <taxon>Agaricomycotina</taxon>
        <taxon>Agaricomycetes</taxon>
        <taxon>Polyporales</taxon>
        <taxon>Irpicaceae</taxon>
        <taxon>Irpex</taxon>
    </lineage>
</organism>
<dbReference type="Proteomes" id="UP001055072">
    <property type="component" value="Unassembled WGS sequence"/>
</dbReference>
<keyword evidence="2" id="KW-1185">Reference proteome</keyword>
<sequence length="425" mass="45609">MTLDMQVVVKFHPPAYDIRVENAPIPGIEHPDDAIVKVQLAGLCGSDLHVYRGHEDVDKEMICGHEFIGTVIALGSNFGVLATGRPSLYATLKLGDKVVAPFTVSCGECHFCRIGFTSRCIHSTLFGTPSLPGGQAQFVRVPKAGGTLFKVDDIAAVSPNTPLDDSSLLLLADILPTGVFAAIQPLQHAKLAAIISGIAYPLNGYLPEGLGRNAFLSAEDTVLTLAVVGLGPVGMCATVSLLDMLEDIRAERGVQFRIVTMDLNGTRREKMLAMVESIYGGQAPPNIAIADLDAGRDIINEWTGSLGCNAVLEVVGNNSALRLAYDIVQPFGVISTVGVHQGPPLPFIGREMYDKNVSFDFGRCPVRAMLPMAARILLKRQDVFAGVGGKTSLIEKIVGFEEAVDTYRQFDKGLCGKTLFDPWKK</sequence>
<protein>
    <submittedName>
        <fullName evidence="1">Chaperonin 10-like protein</fullName>
    </submittedName>
</protein>
<evidence type="ECO:0000313" key="2">
    <source>
        <dbReference type="Proteomes" id="UP001055072"/>
    </source>
</evidence>
<dbReference type="EMBL" id="MU274918">
    <property type="protein sequence ID" value="KAI0087451.1"/>
    <property type="molecule type" value="Genomic_DNA"/>
</dbReference>
<accession>A0ACB8TZL4</accession>
<gene>
    <name evidence="1" type="ORF">BDY19DRAFT_955847</name>
</gene>